<evidence type="ECO:0000313" key="8">
    <source>
        <dbReference type="Proteomes" id="UP000317155"/>
    </source>
</evidence>
<dbReference type="OrthoDB" id="4533at2"/>
<feature type="transmembrane region" description="Helical" evidence="6">
    <location>
        <begin position="154"/>
        <end position="170"/>
    </location>
</feature>
<reference evidence="7 8" key="1">
    <citation type="submission" date="2019-07" db="EMBL/GenBank/DDBJ databases">
        <title>Insights of Desulfuromonas acetexigens electromicrobiology.</title>
        <authorList>
            <person name="Katuri K."/>
            <person name="Sapireddy V."/>
            <person name="Shaw D.R."/>
            <person name="Saikaly P."/>
        </authorList>
    </citation>
    <scope>NUCLEOTIDE SEQUENCE [LARGE SCALE GENOMIC DNA]</scope>
    <source>
        <strain evidence="7 8">2873</strain>
    </source>
</reference>
<dbReference type="PANTHER" id="PTHR34857">
    <property type="entry name" value="SLL0384 PROTEIN"/>
    <property type="match status" value="1"/>
</dbReference>
<dbReference type="Proteomes" id="UP000317155">
    <property type="component" value="Unassembled WGS sequence"/>
</dbReference>
<keyword evidence="5 6" id="KW-0472">Membrane</keyword>
<evidence type="ECO:0000256" key="2">
    <source>
        <dbReference type="ARBA" id="ARBA00022475"/>
    </source>
</evidence>
<feature type="transmembrane region" description="Helical" evidence="6">
    <location>
        <begin position="116"/>
        <end position="142"/>
    </location>
</feature>
<dbReference type="EMBL" id="VJVV01000002">
    <property type="protein sequence ID" value="TRO83163.1"/>
    <property type="molecule type" value="Genomic_DNA"/>
</dbReference>
<dbReference type="AlphaFoldDB" id="A0A550JJ21"/>
<evidence type="ECO:0000256" key="1">
    <source>
        <dbReference type="ARBA" id="ARBA00004651"/>
    </source>
</evidence>
<keyword evidence="2" id="KW-1003">Cell membrane</keyword>
<gene>
    <name evidence="7" type="primary">cbiQ</name>
    <name evidence="7" type="ORF">FL622_03515</name>
</gene>
<evidence type="ECO:0000256" key="3">
    <source>
        <dbReference type="ARBA" id="ARBA00022692"/>
    </source>
</evidence>
<keyword evidence="8" id="KW-1185">Reference proteome</keyword>
<evidence type="ECO:0000313" key="7">
    <source>
        <dbReference type="EMBL" id="TRO83163.1"/>
    </source>
</evidence>
<comment type="caution">
    <text evidence="7">The sequence shown here is derived from an EMBL/GenBank/DDBJ whole genome shotgun (WGS) entry which is preliminary data.</text>
</comment>
<dbReference type="Pfam" id="PF02361">
    <property type="entry name" value="CbiQ"/>
    <property type="match status" value="1"/>
</dbReference>
<sequence>MAKIESSLFDLGVLDRLAAGRSAVHRLDPRAKLVTTLAFVCTVVSFGKYEISALLPFIAFPLALVLAAELPAAPLLKKLLLAAPFAFFIGVFNPLFDRQILLQIGDFAVSGGWISFASILLRFALTVFAALVLIATTSFTGVCMAMERLGAPRIFVLQLLFLYRYLFVLVDEAQRMVRARALRSFHGRGMGLKVAGHMAGQLLLRTLDRAQRIHQAMLCRGFDGEIRMLRPLRIGRREIIFTLGWSALFVLLRLVNLPLLAGDFLTELLR</sequence>
<evidence type="ECO:0000256" key="6">
    <source>
        <dbReference type="SAM" id="Phobius"/>
    </source>
</evidence>
<feature type="transmembrane region" description="Helical" evidence="6">
    <location>
        <begin position="239"/>
        <end position="261"/>
    </location>
</feature>
<name>A0A550JJ21_9BACT</name>
<keyword evidence="3 6" id="KW-0812">Transmembrane</keyword>
<comment type="subcellular location">
    <subcellularLocation>
        <location evidence="1">Cell membrane</location>
        <topology evidence="1">Multi-pass membrane protein</topology>
    </subcellularLocation>
</comment>
<dbReference type="GO" id="GO:0006824">
    <property type="term" value="P:cobalt ion transport"/>
    <property type="evidence" value="ECO:0007669"/>
    <property type="project" value="InterPro"/>
</dbReference>
<dbReference type="PANTHER" id="PTHR34857:SF2">
    <property type="entry name" value="SLL0384 PROTEIN"/>
    <property type="match status" value="1"/>
</dbReference>
<dbReference type="NCBIfam" id="TIGR02454">
    <property type="entry name" value="ECF_T_CbiQ"/>
    <property type="match status" value="1"/>
</dbReference>
<evidence type="ECO:0000256" key="5">
    <source>
        <dbReference type="ARBA" id="ARBA00023136"/>
    </source>
</evidence>
<evidence type="ECO:0000256" key="4">
    <source>
        <dbReference type="ARBA" id="ARBA00022989"/>
    </source>
</evidence>
<dbReference type="GO" id="GO:0043190">
    <property type="term" value="C:ATP-binding cassette (ABC) transporter complex"/>
    <property type="evidence" value="ECO:0007669"/>
    <property type="project" value="InterPro"/>
</dbReference>
<keyword evidence="4 6" id="KW-1133">Transmembrane helix</keyword>
<dbReference type="RefSeq" id="WP_092055739.1">
    <property type="nucleotide sequence ID" value="NZ_FOJJ01000012.1"/>
</dbReference>
<dbReference type="CDD" id="cd16914">
    <property type="entry name" value="EcfT"/>
    <property type="match status" value="1"/>
</dbReference>
<accession>A0A550JJ21</accession>
<dbReference type="InterPro" id="IPR003339">
    <property type="entry name" value="ABC/ECF_trnsptr_transmembrane"/>
</dbReference>
<organism evidence="7 8">
    <name type="scientific">Trichloromonas acetexigens</name>
    <dbReference type="NCBI Taxonomy" id="38815"/>
    <lineage>
        <taxon>Bacteria</taxon>
        <taxon>Pseudomonadati</taxon>
        <taxon>Thermodesulfobacteriota</taxon>
        <taxon>Desulfuromonadia</taxon>
        <taxon>Desulfuromonadales</taxon>
        <taxon>Trichloromonadaceae</taxon>
        <taxon>Trichloromonas</taxon>
    </lineage>
</organism>
<dbReference type="InterPro" id="IPR051611">
    <property type="entry name" value="ECF_transporter_component"/>
</dbReference>
<feature type="transmembrane region" description="Helical" evidence="6">
    <location>
        <begin position="79"/>
        <end position="96"/>
    </location>
</feature>
<dbReference type="InterPro" id="IPR012809">
    <property type="entry name" value="ECF_CbiQ"/>
</dbReference>
<protein>
    <submittedName>
        <fullName evidence="7">Cobalt ECF transporter T component CbiQ</fullName>
    </submittedName>
</protein>
<proteinExistence type="predicted"/>